<dbReference type="EMBL" id="JBEDUW010000007">
    <property type="protein sequence ID" value="KAK9911637.1"/>
    <property type="molecule type" value="Genomic_DNA"/>
</dbReference>
<feature type="region of interest" description="Disordered" evidence="1">
    <location>
        <begin position="102"/>
        <end position="122"/>
    </location>
</feature>
<dbReference type="AlphaFoldDB" id="A0AAW1VX94"/>
<dbReference type="Proteomes" id="UP001457282">
    <property type="component" value="Unassembled WGS sequence"/>
</dbReference>
<gene>
    <name evidence="2" type="ORF">M0R45_035533</name>
</gene>
<evidence type="ECO:0000313" key="3">
    <source>
        <dbReference type="Proteomes" id="UP001457282"/>
    </source>
</evidence>
<reference evidence="2 3" key="1">
    <citation type="journal article" date="2023" name="G3 (Bethesda)">
        <title>A chromosome-length genome assembly and annotation of blackberry (Rubus argutus, cv. 'Hillquist').</title>
        <authorList>
            <person name="Bruna T."/>
            <person name="Aryal R."/>
            <person name="Dudchenko O."/>
            <person name="Sargent D.J."/>
            <person name="Mead D."/>
            <person name="Buti M."/>
            <person name="Cavallini A."/>
            <person name="Hytonen T."/>
            <person name="Andres J."/>
            <person name="Pham M."/>
            <person name="Weisz D."/>
            <person name="Mascagni F."/>
            <person name="Usai G."/>
            <person name="Natali L."/>
            <person name="Bassil N."/>
            <person name="Fernandez G.E."/>
            <person name="Lomsadze A."/>
            <person name="Armour M."/>
            <person name="Olukolu B."/>
            <person name="Poorten T."/>
            <person name="Britton C."/>
            <person name="Davik J."/>
            <person name="Ashrafi H."/>
            <person name="Aiden E.L."/>
            <person name="Borodovsky M."/>
            <person name="Worthington M."/>
        </authorList>
    </citation>
    <scope>NUCLEOTIDE SEQUENCE [LARGE SCALE GENOMIC DNA]</scope>
    <source>
        <strain evidence="2">PI 553951</strain>
    </source>
</reference>
<protein>
    <submittedName>
        <fullName evidence="2">Uncharacterized protein</fullName>
    </submittedName>
</protein>
<name>A0AAW1VX94_RUBAR</name>
<sequence>MGCQYRPRKREARPRLAVDGRKSGDNSREAVMWWLRWVWRLRDGRGLPWWWLGHDFELVEEGDGTHGRGEGRPWLAEEVVVHGFCFELGWFMVIETRQRGRAGKGKQSVTGGDDGCEEGERESGKIGLGWATRVAVVGGLKVRPGNLGSLIAGWRRRRRTAWVRRAWAECATSGSPAWILDLSRVGSMAKGLAAAR</sequence>
<evidence type="ECO:0000313" key="2">
    <source>
        <dbReference type="EMBL" id="KAK9911637.1"/>
    </source>
</evidence>
<organism evidence="2 3">
    <name type="scientific">Rubus argutus</name>
    <name type="common">Southern blackberry</name>
    <dbReference type="NCBI Taxonomy" id="59490"/>
    <lineage>
        <taxon>Eukaryota</taxon>
        <taxon>Viridiplantae</taxon>
        <taxon>Streptophyta</taxon>
        <taxon>Embryophyta</taxon>
        <taxon>Tracheophyta</taxon>
        <taxon>Spermatophyta</taxon>
        <taxon>Magnoliopsida</taxon>
        <taxon>eudicotyledons</taxon>
        <taxon>Gunneridae</taxon>
        <taxon>Pentapetalae</taxon>
        <taxon>rosids</taxon>
        <taxon>fabids</taxon>
        <taxon>Rosales</taxon>
        <taxon>Rosaceae</taxon>
        <taxon>Rosoideae</taxon>
        <taxon>Rosoideae incertae sedis</taxon>
        <taxon>Rubus</taxon>
    </lineage>
</organism>
<proteinExistence type="predicted"/>
<evidence type="ECO:0000256" key="1">
    <source>
        <dbReference type="SAM" id="MobiDB-lite"/>
    </source>
</evidence>
<comment type="caution">
    <text evidence="2">The sequence shown here is derived from an EMBL/GenBank/DDBJ whole genome shotgun (WGS) entry which is preliminary data.</text>
</comment>
<accession>A0AAW1VX94</accession>
<keyword evidence="3" id="KW-1185">Reference proteome</keyword>